<feature type="compositionally biased region" description="Gly residues" evidence="1">
    <location>
        <begin position="25"/>
        <end position="46"/>
    </location>
</feature>
<gene>
    <name evidence="3" type="ORF">JJB74_30430</name>
</gene>
<name>A0A934T044_9BURK</name>
<comment type="caution">
    <text evidence="3">The sequence shown here is derived from an EMBL/GenBank/DDBJ whole genome shotgun (WGS) entry which is preliminary data.</text>
</comment>
<dbReference type="Proteomes" id="UP000622890">
    <property type="component" value="Unassembled WGS sequence"/>
</dbReference>
<organism evidence="3 4">
    <name type="scientific">Noviherbaspirillum pedocola</name>
    <dbReference type="NCBI Taxonomy" id="2801341"/>
    <lineage>
        <taxon>Bacteria</taxon>
        <taxon>Pseudomonadati</taxon>
        <taxon>Pseudomonadota</taxon>
        <taxon>Betaproteobacteria</taxon>
        <taxon>Burkholderiales</taxon>
        <taxon>Oxalobacteraceae</taxon>
        <taxon>Noviherbaspirillum</taxon>
    </lineage>
</organism>
<dbReference type="AlphaFoldDB" id="A0A934T044"/>
<evidence type="ECO:0000313" key="4">
    <source>
        <dbReference type="Proteomes" id="UP000622890"/>
    </source>
</evidence>
<feature type="signal peptide" evidence="2">
    <location>
        <begin position="1"/>
        <end position="22"/>
    </location>
</feature>
<sequence>MLNLTKPLLALCAIAASGIVYAQTAGGGPTGMGGSQMQSGGGGGTGKDPFIENREEKSQARKEYKKDKSISKQDYSKEKKKANQKLKQSGAQSEGTKNTEVPSTR</sequence>
<evidence type="ECO:0000313" key="3">
    <source>
        <dbReference type="EMBL" id="MBK4738952.1"/>
    </source>
</evidence>
<feature type="chain" id="PRO_5036713912" evidence="2">
    <location>
        <begin position="23"/>
        <end position="105"/>
    </location>
</feature>
<feature type="compositionally biased region" description="Basic and acidic residues" evidence="1">
    <location>
        <begin position="49"/>
        <end position="77"/>
    </location>
</feature>
<keyword evidence="4" id="KW-1185">Reference proteome</keyword>
<dbReference type="EMBL" id="JAEPBG010000031">
    <property type="protein sequence ID" value="MBK4738952.1"/>
    <property type="molecule type" value="Genomic_DNA"/>
</dbReference>
<feature type="compositionally biased region" description="Polar residues" evidence="1">
    <location>
        <begin position="89"/>
        <end position="105"/>
    </location>
</feature>
<evidence type="ECO:0000256" key="1">
    <source>
        <dbReference type="SAM" id="MobiDB-lite"/>
    </source>
</evidence>
<feature type="region of interest" description="Disordered" evidence="1">
    <location>
        <begin position="23"/>
        <end position="105"/>
    </location>
</feature>
<dbReference type="RefSeq" id="WP_200598323.1">
    <property type="nucleotide sequence ID" value="NZ_JAEPBG010000031.1"/>
</dbReference>
<protein>
    <submittedName>
        <fullName evidence="3">Uncharacterized protein</fullName>
    </submittedName>
</protein>
<reference evidence="3" key="1">
    <citation type="submission" date="2021-01" db="EMBL/GenBank/DDBJ databases">
        <title>Genome sequence of strain Noviherbaspirillum sp. DKR-6.</title>
        <authorList>
            <person name="Chaudhary D.K."/>
        </authorList>
    </citation>
    <scope>NUCLEOTIDE SEQUENCE</scope>
    <source>
        <strain evidence="3">DKR-6</strain>
    </source>
</reference>
<keyword evidence="2" id="KW-0732">Signal</keyword>
<evidence type="ECO:0000256" key="2">
    <source>
        <dbReference type="SAM" id="SignalP"/>
    </source>
</evidence>
<accession>A0A934T044</accession>
<proteinExistence type="predicted"/>